<dbReference type="PANTHER" id="PTHR33164:SF57">
    <property type="entry name" value="MARR-FAMILY TRANSCRIPTIONAL REGULATOR"/>
    <property type="match status" value="1"/>
</dbReference>
<name>A0ABY9X1W4_9BACT</name>
<accession>A0ABY9X1W4</accession>
<dbReference type="Pfam" id="PF12802">
    <property type="entry name" value="MarR_2"/>
    <property type="match status" value="1"/>
</dbReference>
<organism evidence="2 3">
    <name type="scientific">Archangium minus</name>
    <dbReference type="NCBI Taxonomy" id="83450"/>
    <lineage>
        <taxon>Bacteria</taxon>
        <taxon>Pseudomonadati</taxon>
        <taxon>Myxococcota</taxon>
        <taxon>Myxococcia</taxon>
        <taxon>Myxococcales</taxon>
        <taxon>Cystobacterineae</taxon>
        <taxon>Archangiaceae</taxon>
        <taxon>Archangium</taxon>
    </lineage>
</organism>
<dbReference type="EMBL" id="CP043494">
    <property type="protein sequence ID" value="WNG49386.1"/>
    <property type="molecule type" value="Genomic_DNA"/>
</dbReference>
<dbReference type="SMART" id="SM00418">
    <property type="entry name" value="HTH_ARSR"/>
    <property type="match status" value="1"/>
</dbReference>
<dbReference type="InterPro" id="IPR011991">
    <property type="entry name" value="ArsR-like_HTH"/>
</dbReference>
<dbReference type="RefSeq" id="WP_395807221.1">
    <property type="nucleotide sequence ID" value="NZ_CP043494.1"/>
</dbReference>
<dbReference type="CDD" id="cd00090">
    <property type="entry name" value="HTH_ARSR"/>
    <property type="match status" value="1"/>
</dbReference>
<dbReference type="Proteomes" id="UP001611383">
    <property type="component" value="Chromosome"/>
</dbReference>
<dbReference type="SMART" id="SM00347">
    <property type="entry name" value="HTH_MARR"/>
    <property type="match status" value="1"/>
</dbReference>
<evidence type="ECO:0000313" key="2">
    <source>
        <dbReference type="EMBL" id="WNG49386.1"/>
    </source>
</evidence>
<dbReference type="SUPFAM" id="SSF46785">
    <property type="entry name" value="Winged helix' DNA-binding domain"/>
    <property type="match status" value="1"/>
</dbReference>
<dbReference type="PROSITE" id="PS50995">
    <property type="entry name" value="HTH_MARR_2"/>
    <property type="match status" value="1"/>
</dbReference>
<dbReference type="InterPro" id="IPR000835">
    <property type="entry name" value="HTH_MarR-typ"/>
</dbReference>
<evidence type="ECO:0000313" key="3">
    <source>
        <dbReference type="Proteomes" id="UP001611383"/>
    </source>
</evidence>
<dbReference type="InterPro" id="IPR039422">
    <property type="entry name" value="MarR/SlyA-like"/>
</dbReference>
<protein>
    <submittedName>
        <fullName evidence="2">MarR family transcriptional regulator</fullName>
    </submittedName>
</protein>
<dbReference type="InterPro" id="IPR001845">
    <property type="entry name" value="HTH_ArsR_DNA-bd_dom"/>
</dbReference>
<keyword evidence="3" id="KW-1185">Reference proteome</keyword>
<dbReference type="PANTHER" id="PTHR33164">
    <property type="entry name" value="TRANSCRIPTIONAL REGULATOR, MARR FAMILY"/>
    <property type="match status" value="1"/>
</dbReference>
<evidence type="ECO:0000259" key="1">
    <source>
        <dbReference type="PROSITE" id="PS50995"/>
    </source>
</evidence>
<dbReference type="InterPro" id="IPR036390">
    <property type="entry name" value="WH_DNA-bd_sf"/>
</dbReference>
<reference evidence="2 3" key="1">
    <citation type="submission" date="2019-08" db="EMBL/GenBank/DDBJ databases">
        <title>Archangium and Cystobacter genomes.</title>
        <authorList>
            <person name="Chen I.-C.K."/>
            <person name="Wielgoss S."/>
        </authorList>
    </citation>
    <scope>NUCLEOTIDE SEQUENCE [LARGE SCALE GENOMIC DNA]</scope>
    <source>
        <strain evidence="2 3">Cbm 6</strain>
    </source>
</reference>
<proteinExistence type="predicted"/>
<sequence length="163" mass="19221">MNRQRKTERKKPAHEEATLDSLERELSVFVRRALRLFWSEKRDEDVLDRWNYALLVRLLEEGPLRVGEMARRFGIDKSTASRHLGKLEEEGLVEAVADERDARSVLLRITPRGEARLIEVRQARMQPIRRLFDTWPQEDQEELSRLLARLNEDLDRLGVPPAR</sequence>
<dbReference type="InterPro" id="IPR036388">
    <property type="entry name" value="WH-like_DNA-bd_sf"/>
</dbReference>
<dbReference type="Gene3D" id="1.10.10.10">
    <property type="entry name" value="Winged helix-like DNA-binding domain superfamily/Winged helix DNA-binding domain"/>
    <property type="match status" value="1"/>
</dbReference>
<dbReference type="PRINTS" id="PR00598">
    <property type="entry name" value="HTHMARR"/>
</dbReference>
<gene>
    <name evidence="2" type="ORF">F0U60_38650</name>
</gene>
<feature type="domain" description="HTH marR-type" evidence="1">
    <location>
        <begin position="19"/>
        <end position="152"/>
    </location>
</feature>